<accession>A0A7E4UUR2</accession>
<dbReference type="Proteomes" id="UP000492821">
    <property type="component" value="Unassembled WGS sequence"/>
</dbReference>
<dbReference type="AlphaFoldDB" id="A0A7E4UUR2"/>
<proteinExistence type="predicted"/>
<name>A0A7E4UUR2_PANRE</name>
<evidence type="ECO:0000313" key="1">
    <source>
        <dbReference type="Proteomes" id="UP000492821"/>
    </source>
</evidence>
<keyword evidence="1" id="KW-1185">Reference proteome</keyword>
<reference evidence="2" key="2">
    <citation type="submission" date="2020-10" db="UniProtKB">
        <authorList>
            <consortium name="WormBaseParasite"/>
        </authorList>
    </citation>
    <scope>IDENTIFICATION</scope>
</reference>
<organism evidence="1 2">
    <name type="scientific">Panagrellus redivivus</name>
    <name type="common">Microworm</name>
    <dbReference type="NCBI Taxonomy" id="6233"/>
    <lineage>
        <taxon>Eukaryota</taxon>
        <taxon>Metazoa</taxon>
        <taxon>Ecdysozoa</taxon>
        <taxon>Nematoda</taxon>
        <taxon>Chromadorea</taxon>
        <taxon>Rhabditida</taxon>
        <taxon>Tylenchina</taxon>
        <taxon>Panagrolaimomorpha</taxon>
        <taxon>Panagrolaimoidea</taxon>
        <taxon>Panagrolaimidae</taxon>
        <taxon>Panagrellus</taxon>
    </lineage>
</organism>
<reference evidence="1" key="1">
    <citation type="journal article" date="2013" name="Genetics">
        <title>The draft genome and transcriptome of Panagrellus redivivus are shaped by the harsh demands of a free-living lifestyle.</title>
        <authorList>
            <person name="Srinivasan J."/>
            <person name="Dillman A.R."/>
            <person name="Macchietto M.G."/>
            <person name="Heikkinen L."/>
            <person name="Lakso M."/>
            <person name="Fracchia K.M."/>
            <person name="Antoshechkin I."/>
            <person name="Mortazavi A."/>
            <person name="Wong G."/>
            <person name="Sternberg P.W."/>
        </authorList>
    </citation>
    <scope>NUCLEOTIDE SEQUENCE [LARGE SCALE GENOMIC DNA]</scope>
    <source>
        <strain evidence="1">MT8872</strain>
    </source>
</reference>
<sequence length="97" mass="10795">MFANGLKVTPIPKYEILPILNPRKEPISSTKYGHNFDNDVDTEAPRHAMSLAIGLRLRFGGVGQASVVVKALQGKAVFVFPKGGRRPRRLRFFTSNE</sequence>
<evidence type="ECO:0000313" key="2">
    <source>
        <dbReference type="WBParaSite" id="Pan_g13027.t1"/>
    </source>
</evidence>
<dbReference type="WBParaSite" id="Pan_g13027.t1">
    <property type="protein sequence ID" value="Pan_g13027.t1"/>
    <property type="gene ID" value="Pan_g13027"/>
</dbReference>
<protein>
    <submittedName>
        <fullName evidence="2">Uncharacterized protein</fullName>
    </submittedName>
</protein>